<name>A0A1R0FAB5_9HYPH</name>
<evidence type="ECO:0000313" key="4">
    <source>
        <dbReference type="Proteomes" id="UP000187344"/>
    </source>
</evidence>
<dbReference type="GO" id="GO:0008270">
    <property type="term" value="F:zinc ion binding"/>
    <property type="evidence" value="ECO:0007669"/>
    <property type="project" value="InterPro"/>
</dbReference>
<feature type="domain" description="Type IV methyl-directed restriction enzyme EcoKMcrB subunit DNA-binding" evidence="2">
    <location>
        <begin position="10"/>
        <end position="189"/>
    </location>
</feature>
<dbReference type="AlphaFoldDB" id="A0A1R0FAB5"/>
<sequence>MNLNEAFKVVIENYEKARSELFSKANPMYQTIIKEIPGKIVDLLGAKWSGLKVKGGVGAGNWAQVPWCCLLDLSVTTTPTKGIYVVYLFNSKYNKIYLSLNQGTDSLNEEYGEKEYINILKLRASLYKSKLNKYKDQLPLDNIVNFRGRKADGYSAGHIIGIEYDAMNLPSDSKLVADLNVILEAYSSLFDDEIEPLDEDEAELIESKYKTIEEKKIYCLHRRIERNSSAKKVKKIHGLKCECCGLNFEDRYGEIGKGFIEVHHLIPLSSLKLGECKEYDPHKDFAVLCSNCHRMIHRQSDPSDIDALRKQLKGTF</sequence>
<dbReference type="InterPro" id="IPR002711">
    <property type="entry name" value="HNH"/>
</dbReference>
<dbReference type="InterPro" id="IPR021961">
    <property type="entry name" value="McrB_DNA-bd"/>
</dbReference>
<dbReference type="Gene3D" id="3.30.920.90">
    <property type="match status" value="1"/>
</dbReference>
<evidence type="ECO:0000259" key="2">
    <source>
        <dbReference type="Pfam" id="PF12102"/>
    </source>
</evidence>
<dbReference type="CDD" id="cd00085">
    <property type="entry name" value="HNHc"/>
    <property type="match status" value="1"/>
</dbReference>
<keyword evidence="3" id="KW-0378">Hydrolase</keyword>
<reference evidence="3 4" key="1">
    <citation type="submission" date="2016-12" db="EMBL/GenBank/DDBJ databases">
        <title>Comparative genomics of Bartonella apis.</title>
        <authorList>
            <person name="Engel P."/>
        </authorList>
    </citation>
    <scope>NUCLEOTIDE SEQUENCE [LARGE SCALE GENOMIC DNA]</scope>
    <source>
        <strain evidence="3 4">PEB0149</strain>
    </source>
</reference>
<dbReference type="InterPro" id="IPR003615">
    <property type="entry name" value="HNH_nuc"/>
</dbReference>
<dbReference type="EC" id="3.1.21.-" evidence="3"/>
<comment type="caution">
    <text evidence="3">The sequence shown here is derived from an EMBL/GenBank/DDBJ whole genome shotgun (WGS) entry which is preliminary data.</text>
</comment>
<evidence type="ECO:0000313" key="3">
    <source>
        <dbReference type="EMBL" id="OLY43915.1"/>
    </source>
</evidence>
<dbReference type="Proteomes" id="UP000187344">
    <property type="component" value="Unassembled WGS sequence"/>
</dbReference>
<dbReference type="Pfam" id="PF01844">
    <property type="entry name" value="HNH"/>
    <property type="match status" value="1"/>
</dbReference>
<accession>A0A1R0FAB5</accession>
<organism evidence="3 4">
    <name type="scientific">Bartonella apis</name>
    <dbReference type="NCBI Taxonomy" id="1686310"/>
    <lineage>
        <taxon>Bacteria</taxon>
        <taxon>Pseudomonadati</taxon>
        <taxon>Pseudomonadota</taxon>
        <taxon>Alphaproteobacteria</taxon>
        <taxon>Hyphomicrobiales</taxon>
        <taxon>Bartonellaceae</taxon>
        <taxon>Bartonella</taxon>
    </lineage>
</organism>
<dbReference type="GO" id="GO:0003676">
    <property type="term" value="F:nucleic acid binding"/>
    <property type="evidence" value="ECO:0007669"/>
    <property type="project" value="InterPro"/>
</dbReference>
<feature type="domain" description="HNH" evidence="1">
    <location>
        <begin position="241"/>
        <end position="298"/>
    </location>
</feature>
<keyword evidence="4" id="KW-1185">Reference proteome</keyword>
<gene>
    <name evidence="3" type="ORF">PEB0149_013570</name>
</gene>
<proteinExistence type="predicted"/>
<evidence type="ECO:0000259" key="1">
    <source>
        <dbReference type="Pfam" id="PF01844"/>
    </source>
</evidence>
<dbReference type="EMBL" id="LXYT01000001">
    <property type="protein sequence ID" value="OLY43915.1"/>
    <property type="molecule type" value="Genomic_DNA"/>
</dbReference>
<protein>
    <submittedName>
        <fullName evidence="3">5-methylcytosine-specific restriction enzyme A</fullName>
        <ecNumber evidence="3">3.1.21.-</ecNumber>
    </submittedName>
</protein>
<dbReference type="Pfam" id="PF12102">
    <property type="entry name" value="MrcB_N"/>
    <property type="match status" value="1"/>
</dbReference>
<dbReference type="GO" id="GO:0004519">
    <property type="term" value="F:endonuclease activity"/>
    <property type="evidence" value="ECO:0007669"/>
    <property type="project" value="InterPro"/>
</dbReference>
<dbReference type="GO" id="GO:0016787">
    <property type="term" value="F:hydrolase activity"/>
    <property type="evidence" value="ECO:0007669"/>
    <property type="project" value="UniProtKB-KW"/>
</dbReference>
<dbReference type="RefSeq" id="WP_075869080.1">
    <property type="nucleotide sequence ID" value="NZ_CALYQA010000006.1"/>
</dbReference>
<dbReference type="OrthoDB" id="9802640at2"/>